<comment type="similarity">
    <text evidence="2 7">Belongs to the FPP/GGPP synthase family.</text>
</comment>
<evidence type="ECO:0000313" key="8">
    <source>
        <dbReference type="EMBL" id="GEO82335.1"/>
    </source>
</evidence>
<organism evidence="8 9">
    <name type="scientific">Pararhodospirillum oryzae</name>
    <dbReference type="NCBI Taxonomy" id="478448"/>
    <lineage>
        <taxon>Bacteria</taxon>
        <taxon>Pseudomonadati</taxon>
        <taxon>Pseudomonadota</taxon>
        <taxon>Alphaproteobacteria</taxon>
        <taxon>Rhodospirillales</taxon>
        <taxon>Rhodospirillaceae</taxon>
        <taxon>Pararhodospirillum</taxon>
    </lineage>
</organism>
<evidence type="ECO:0000256" key="3">
    <source>
        <dbReference type="ARBA" id="ARBA00022679"/>
    </source>
</evidence>
<dbReference type="CDD" id="cd00685">
    <property type="entry name" value="Trans_IPPS_HT"/>
    <property type="match status" value="1"/>
</dbReference>
<keyword evidence="4" id="KW-0479">Metal-binding</keyword>
<dbReference type="InterPro" id="IPR008949">
    <property type="entry name" value="Isoprenoid_synthase_dom_sf"/>
</dbReference>
<dbReference type="InterPro" id="IPR033749">
    <property type="entry name" value="Polyprenyl_synt_CS"/>
</dbReference>
<dbReference type="GO" id="GO:0005737">
    <property type="term" value="C:cytoplasm"/>
    <property type="evidence" value="ECO:0007669"/>
    <property type="project" value="UniProtKB-ARBA"/>
</dbReference>
<protein>
    <submittedName>
        <fullName evidence="8">Farnesyl-diphosphate synthase</fullName>
    </submittedName>
</protein>
<keyword evidence="5" id="KW-0460">Magnesium</keyword>
<dbReference type="PROSITE" id="PS00723">
    <property type="entry name" value="POLYPRENYL_SYNTHASE_1"/>
    <property type="match status" value="1"/>
</dbReference>
<keyword evidence="6" id="KW-0414">Isoprene biosynthesis</keyword>
<dbReference type="Proteomes" id="UP000321567">
    <property type="component" value="Unassembled WGS sequence"/>
</dbReference>
<evidence type="ECO:0000256" key="2">
    <source>
        <dbReference type="ARBA" id="ARBA00006706"/>
    </source>
</evidence>
<dbReference type="GO" id="GO:0004659">
    <property type="term" value="F:prenyltransferase activity"/>
    <property type="evidence" value="ECO:0007669"/>
    <property type="project" value="InterPro"/>
</dbReference>
<gene>
    <name evidence="8" type="ORF">ROR02_24660</name>
</gene>
<proteinExistence type="inferred from homology"/>
<dbReference type="PANTHER" id="PTHR43281:SF1">
    <property type="entry name" value="FARNESYL DIPHOSPHATE SYNTHASE"/>
    <property type="match status" value="1"/>
</dbReference>
<evidence type="ECO:0000256" key="7">
    <source>
        <dbReference type="RuleBase" id="RU004466"/>
    </source>
</evidence>
<comment type="caution">
    <text evidence="8">The sequence shown here is derived from an EMBL/GenBank/DDBJ whole genome shotgun (WGS) entry which is preliminary data.</text>
</comment>
<dbReference type="FunFam" id="1.10.600.10:FF:000001">
    <property type="entry name" value="Geranylgeranyl diphosphate synthase"/>
    <property type="match status" value="1"/>
</dbReference>
<dbReference type="PROSITE" id="PS00444">
    <property type="entry name" value="POLYPRENYL_SYNTHASE_2"/>
    <property type="match status" value="1"/>
</dbReference>
<evidence type="ECO:0000256" key="5">
    <source>
        <dbReference type="ARBA" id="ARBA00022842"/>
    </source>
</evidence>
<reference evidence="8 9" key="1">
    <citation type="submission" date="2019-07" db="EMBL/GenBank/DDBJ databases">
        <title>Whole genome shotgun sequence of Rhodospirillum oryzae NBRC 107573.</title>
        <authorList>
            <person name="Hosoyama A."/>
            <person name="Uohara A."/>
            <person name="Ohji S."/>
            <person name="Ichikawa N."/>
        </authorList>
    </citation>
    <scope>NUCLEOTIDE SEQUENCE [LARGE SCALE GENOMIC DNA]</scope>
    <source>
        <strain evidence="8 9">NBRC 107573</strain>
    </source>
</reference>
<dbReference type="AlphaFoldDB" id="A0A512HA67"/>
<dbReference type="NCBIfam" id="NF045485">
    <property type="entry name" value="FPPsyn"/>
    <property type="match status" value="1"/>
</dbReference>
<dbReference type="EMBL" id="BJZO01000072">
    <property type="protein sequence ID" value="GEO82335.1"/>
    <property type="molecule type" value="Genomic_DNA"/>
</dbReference>
<evidence type="ECO:0000256" key="1">
    <source>
        <dbReference type="ARBA" id="ARBA00001946"/>
    </source>
</evidence>
<dbReference type="SFLD" id="SFLDS00005">
    <property type="entry name" value="Isoprenoid_Synthase_Type_I"/>
    <property type="match status" value="1"/>
</dbReference>
<dbReference type="GO" id="GO:0016114">
    <property type="term" value="P:terpenoid biosynthetic process"/>
    <property type="evidence" value="ECO:0007669"/>
    <property type="project" value="UniProtKB-ARBA"/>
</dbReference>
<keyword evidence="3 7" id="KW-0808">Transferase</keyword>
<evidence type="ECO:0000313" key="9">
    <source>
        <dbReference type="Proteomes" id="UP000321567"/>
    </source>
</evidence>
<dbReference type="InterPro" id="IPR053378">
    <property type="entry name" value="Prenyl_diphosphate_synthase"/>
</dbReference>
<dbReference type="SFLD" id="SFLDG01017">
    <property type="entry name" value="Polyprenyl_Transferase_Like"/>
    <property type="match status" value="1"/>
</dbReference>
<dbReference type="Gene3D" id="1.10.600.10">
    <property type="entry name" value="Farnesyl Diphosphate Synthase"/>
    <property type="match status" value="1"/>
</dbReference>
<dbReference type="PANTHER" id="PTHR43281">
    <property type="entry name" value="FARNESYL DIPHOSPHATE SYNTHASE"/>
    <property type="match status" value="1"/>
</dbReference>
<dbReference type="SUPFAM" id="SSF48576">
    <property type="entry name" value="Terpenoid synthases"/>
    <property type="match status" value="1"/>
</dbReference>
<keyword evidence="9" id="KW-1185">Reference proteome</keyword>
<dbReference type="GO" id="GO:0046872">
    <property type="term" value="F:metal ion binding"/>
    <property type="evidence" value="ECO:0007669"/>
    <property type="project" value="UniProtKB-KW"/>
</dbReference>
<evidence type="ECO:0000256" key="6">
    <source>
        <dbReference type="ARBA" id="ARBA00023229"/>
    </source>
</evidence>
<dbReference type="InterPro" id="IPR000092">
    <property type="entry name" value="Polyprenyl_synt"/>
</dbReference>
<name>A0A512HA67_9PROT</name>
<dbReference type="Pfam" id="PF00348">
    <property type="entry name" value="polyprenyl_synt"/>
    <property type="match status" value="1"/>
</dbReference>
<comment type="cofactor">
    <cofactor evidence="1">
        <name>Mg(2+)</name>
        <dbReference type="ChEBI" id="CHEBI:18420"/>
    </cofactor>
</comment>
<evidence type="ECO:0000256" key="4">
    <source>
        <dbReference type="ARBA" id="ARBA00022723"/>
    </source>
</evidence>
<sequence>MSRLKDTMAAEAQAVNDHLDSLMPTSGDPEDRVVEAMRYASLDGGKRLRPFLVLQSAGLFSVARTCALNVAAAIEMVHCYSLVHDDLPAMDNDDLRRGRPTTHRAYDEATAILAGDALLTKAFEVLALGGTHADPAVRSDLVLELALASGGRGMVGGQMIDLMAERGLLDGVQDVAAITRMHTMKTGRLISFSTIAGAILGKAPRPLRHALAAYAHDLGLAFQIADDLLDVEGSTATLGKTAGKDQAAGKSTFVSLLGLDRAREQARALSEQAVGHLDVFDEKADLLREVARFVVEREN</sequence>
<accession>A0A512HA67</accession>